<dbReference type="InterPro" id="IPR019734">
    <property type="entry name" value="TPR_rpt"/>
</dbReference>
<proteinExistence type="predicted"/>
<protein>
    <submittedName>
        <fullName evidence="4">TPR-like protein</fullName>
    </submittedName>
</protein>
<organism evidence="4 5">
    <name type="scientific">Coniophora puteana (strain RWD-64-598)</name>
    <name type="common">Brown rot fungus</name>
    <dbReference type="NCBI Taxonomy" id="741705"/>
    <lineage>
        <taxon>Eukaryota</taxon>
        <taxon>Fungi</taxon>
        <taxon>Dikarya</taxon>
        <taxon>Basidiomycota</taxon>
        <taxon>Agaricomycotina</taxon>
        <taxon>Agaricomycetes</taxon>
        <taxon>Agaricomycetidae</taxon>
        <taxon>Boletales</taxon>
        <taxon>Coniophorineae</taxon>
        <taxon>Coniophoraceae</taxon>
        <taxon>Coniophora</taxon>
    </lineage>
</organism>
<feature type="repeat" description="TPR" evidence="3">
    <location>
        <begin position="584"/>
        <end position="617"/>
    </location>
</feature>
<dbReference type="OrthoDB" id="421075at2759"/>
<dbReference type="Proteomes" id="UP000053558">
    <property type="component" value="Unassembled WGS sequence"/>
</dbReference>
<dbReference type="EMBL" id="JH711576">
    <property type="protein sequence ID" value="EIW82901.1"/>
    <property type="molecule type" value="Genomic_DNA"/>
</dbReference>
<feature type="repeat" description="TPR" evidence="3">
    <location>
        <begin position="618"/>
        <end position="651"/>
    </location>
</feature>
<sequence>GLSKLYERTEQWSSYVQTLQQLMHMFSKGLNADTIKCGETYSKVIIALKEHGSRPEVIGALSLLLPSSPFYSTLSAIPPPDPSNPAASPSYAFPWPDSLELYDSLIELLEKEEESTFKSEFDKRRTRLGASPPEELKKEIGQEICESSTYLPSLYNEVLNHPQTSDGHRRETESKLIRFLERLVIALPSSTEEKARLRSELDGLVQGVVSIGIPDEYAWELYMEGNDYLQIEDIGLPQLRQFISLFHSSSLARVIRAYLVYVGLSPDEENSEGYEEEDDPYDVVLVRLASSLYSSDARRSSLDYVTASAEYTNTVKIAETALALLSKREKEAGVAMSQCRQSLEECLSWALVHLHPPRHHPRAIHLVEAALAQNAQRSRSLITKGYIMQNASRWQEAADLASRKARVIQDNTLLAEEEYSWCVSRLEGRIVEGLAGLQSVKATLEGLHEKDSSHAEDIARCVWRIGECNWANGDAEAAYASFIACLKSATNYAPAYTSLGIYYSTPKSDGAMDATRANKCFQKAFELDPREVDAARRLAEGFANEQEWDLVEVIARRTIEGEGGTTDAGGTTAGAIGRYVPMNTWAWKALGIVELTRRRYSQAVQALQVALRVDANDQLSWVRLGEAYSRAGKHVAALKALSRAQELDPADWVCTFFIGEVQREMGLFPEALASLQKILDTRPAELGALIALAQTQLDQSRQELVRGFSHRAEDTLVACIRTSLSAVQAGASAGHRAVSWKIVADALFLLAQSSPVSFIEVTQVRDILSKVTTIVGPNTHTSPRLSAIFSLSTLPDGAELAGRHALEVAIASYDYRVMLGSADEAAIGSSLYDLAIALYTWTYSLPTDNRDNVSGMAASILVQALRRNPIDATYWIAFGNINFVTKPKSSQHAYVKAIEVEGKNVVAWTNLGLLYLYHHDFELATEALYRAQVLDPDHALAWVGQALLATAKGHEEDAQNLLEYATSLTANEPSADLEFAYRTFHLFPLQPLSPSQDTIFPVYFVLDRYIKRRPSDPSALHLLGLICERMGDLERAATVLKESISLLEAAYEESEDTSIERQFTIAHTNYARVRLALQDVQGALESSQNALGLVPEVDEKNTRVLRISARIGCGLAYFRLGQLQEALDAFQSALQDIGEDVELKGHVTVLLARTMWAIEPSADFREGAKSLLLECIANDPENLLAISTLAGMGILTDDDGLVDAALSEMLSLPIEKRHELDPERNVTYLLIQHEVAQGNGERALQVAQKALHDEPSNVRVRGELALLFMQHDARQSALSLIPSGSSLEEDQKILWLAAVAEEGETTLRIAQKAVMLGPGGVENWRSLAYVRACV</sequence>
<evidence type="ECO:0000256" key="3">
    <source>
        <dbReference type="PROSITE-ProRule" id="PRU00339"/>
    </source>
</evidence>
<evidence type="ECO:0000313" key="5">
    <source>
        <dbReference type="Proteomes" id="UP000053558"/>
    </source>
</evidence>
<dbReference type="KEGG" id="cput:CONPUDRAFT_52066"/>
<keyword evidence="5" id="KW-1185">Reference proteome</keyword>
<dbReference type="SUPFAM" id="SSF48452">
    <property type="entry name" value="TPR-like"/>
    <property type="match status" value="4"/>
</dbReference>
<dbReference type="Pfam" id="PF13432">
    <property type="entry name" value="TPR_16"/>
    <property type="match status" value="1"/>
</dbReference>
<dbReference type="InterPro" id="IPR039226">
    <property type="entry name" value="Ski3/TTC37"/>
</dbReference>
<reference evidence="5" key="1">
    <citation type="journal article" date="2012" name="Science">
        <title>The Paleozoic origin of enzymatic lignin decomposition reconstructed from 31 fungal genomes.</title>
        <authorList>
            <person name="Floudas D."/>
            <person name="Binder M."/>
            <person name="Riley R."/>
            <person name="Barry K."/>
            <person name="Blanchette R.A."/>
            <person name="Henrissat B."/>
            <person name="Martinez A.T."/>
            <person name="Otillar R."/>
            <person name="Spatafora J.W."/>
            <person name="Yadav J.S."/>
            <person name="Aerts A."/>
            <person name="Benoit I."/>
            <person name="Boyd A."/>
            <person name="Carlson A."/>
            <person name="Copeland A."/>
            <person name="Coutinho P.M."/>
            <person name="de Vries R.P."/>
            <person name="Ferreira P."/>
            <person name="Findley K."/>
            <person name="Foster B."/>
            <person name="Gaskell J."/>
            <person name="Glotzer D."/>
            <person name="Gorecki P."/>
            <person name="Heitman J."/>
            <person name="Hesse C."/>
            <person name="Hori C."/>
            <person name="Igarashi K."/>
            <person name="Jurgens J.A."/>
            <person name="Kallen N."/>
            <person name="Kersten P."/>
            <person name="Kohler A."/>
            <person name="Kuees U."/>
            <person name="Kumar T.K.A."/>
            <person name="Kuo A."/>
            <person name="LaButti K."/>
            <person name="Larrondo L.F."/>
            <person name="Lindquist E."/>
            <person name="Ling A."/>
            <person name="Lombard V."/>
            <person name="Lucas S."/>
            <person name="Lundell T."/>
            <person name="Martin R."/>
            <person name="McLaughlin D.J."/>
            <person name="Morgenstern I."/>
            <person name="Morin E."/>
            <person name="Murat C."/>
            <person name="Nagy L.G."/>
            <person name="Nolan M."/>
            <person name="Ohm R.A."/>
            <person name="Patyshakuliyeva A."/>
            <person name="Rokas A."/>
            <person name="Ruiz-Duenas F.J."/>
            <person name="Sabat G."/>
            <person name="Salamov A."/>
            <person name="Samejima M."/>
            <person name="Schmutz J."/>
            <person name="Slot J.C."/>
            <person name="St John F."/>
            <person name="Stenlid J."/>
            <person name="Sun H."/>
            <person name="Sun S."/>
            <person name="Syed K."/>
            <person name="Tsang A."/>
            <person name="Wiebenga A."/>
            <person name="Young D."/>
            <person name="Pisabarro A."/>
            <person name="Eastwood D.C."/>
            <person name="Martin F."/>
            <person name="Cullen D."/>
            <person name="Grigoriev I.V."/>
            <person name="Hibbett D.S."/>
        </authorList>
    </citation>
    <scope>NUCLEOTIDE SEQUENCE [LARGE SCALE GENOMIC DNA]</scope>
    <source>
        <strain evidence="5">RWD-64-598 SS2</strain>
    </source>
</reference>
<name>A0A5M3MWD0_CONPW</name>
<dbReference type="OMA" id="CQWELDP"/>
<keyword evidence="2 3" id="KW-0802">TPR repeat</keyword>
<feature type="non-terminal residue" evidence="4">
    <location>
        <position position="1"/>
    </location>
</feature>
<dbReference type="Gene3D" id="1.25.40.10">
    <property type="entry name" value="Tetratricopeptide repeat domain"/>
    <property type="match status" value="3"/>
</dbReference>
<evidence type="ECO:0000256" key="2">
    <source>
        <dbReference type="ARBA" id="ARBA00022803"/>
    </source>
</evidence>
<accession>A0A5M3MWD0</accession>
<dbReference type="PANTHER" id="PTHR15704:SF7">
    <property type="entry name" value="SUPERKILLER COMPLEX PROTEIN 3"/>
    <property type="match status" value="1"/>
</dbReference>
<gene>
    <name evidence="4" type="ORF">CONPUDRAFT_52066</name>
</gene>
<feature type="repeat" description="TPR" evidence="3">
    <location>
        <begin position="1107"/>
        <end position="1140"/>
    </location>
</feature>
<keyword evidence="1" id="KW-0677">Repeat</keyword>
<dbReference type="InterPro" id="IPR011990">
    <property type="entry name" value="TPR-like_helical_dom_sf"/>
</dbReference>
<dbReference type="Pfam" id="PF18833">
    <property type="entry name" value="TPR_22"/>
    <property type="match status" value="1"/>
</dbReference>
<dbReference type="PANTHER" id="PTHR15704">
    <property type="entry name" value="SUPERKILLER 3 PROTEIN-RELATED"/>
    <property type="match status" value="1"/>
</dbReference>
<evidence type="ECO:0000313" key="4">
    <source>
        <dbReference type="EMBL" id="EIW82901.1"/>
    </source>
</evidence>
<evidence type="ECO:0000256" key="1">
    <source>
        <dbReference type="ARBA" id="ARBA00022737"/>
    </source>
</evidence>
<dbReference type="Pfam" id="PF13181">
    <property type="entry name" value="TPR_8"/>
    <property type="match status" value="1"/>
</dbReference>
<feature type="repeat" description="TPR" evidence="3">
    <location>
        <begin position="905"/>
        <end position="938"/>
    </location>
</feature>
<dbReference type="GO" id="GO:0055087">
    <property type="term" value="C:Ski complex"/>
    <property type="evidence" value="ECO:0007669"/>
    <property type="project" value="InterPro"/>
</dbReference>
<dbReference type="InterPro" id="IPR040962">
    <property type="entry name" value="TPR_22"/>
</dbReference>
<dbReference type="RefSeq" id="XP_007766319.1">
    <property type="nucleotide sequence ID" value="XM_007768129.1"/>
</dbReference>
<dbReference type="GeneID" id="19207490"/>
<dbReference type="SMART" id="SM00028">
    <property type="entry name" value="TPR"/>
    <property type="match status" value="8"/>
</dbReference>
<dbReference type="GO" id="GO:0006401">
    <property type="term" value="P:RNA catabolic process"/>
    <property type="evidence" value="ECO:0007669"/>
    <property type="project" value="InterPro"/>
</dbReference>
<dbReference type="PROSITE" id="PS50005">
    <property type="entry name" value="TPR"/>
    <property type="match status" value="4"/>
</dbReference>
<comment type="caution">
    <text evidence="4">The sequence shown here is derived from an EMBL/GenBank/DDBJ whole genome shotgun (WGS) entry which is preliminary data.</text>
</comment>